<name>A0ABT9TVG7_PAEHA</name>
<feature type="transmembrane region" description="Helical" evidence="6">
    <location>
        <begin position="186"/>
        <end position="205"/>
    </location>
</feature>
<dbReference type="InterPro" id="IPR002293">
    <property type="entry name" value="AA/rel_permease1"/>
</dbReference>
<comment type="caution">
    <text evidence="7">The sequence shown here is derived from an EMBL/GenBank/DDBJ whole genome shotgun (WGS) entry which is preliminary data.</text>
</comment>
<dbReference type="RefSeq" id="WP_307201225.1">
    <property type="nucleotide sequence ID" value="NZ_JAUSSU010000002.1"/>
</dbReference>
<feature type="transmembrane region" description="Helical" evidence="6">
    <location>
        <begin position="397"/>
        <end position="416"/>
    </location>
</feature>
<feature type="transmembrane region" description="Helical" evidence="6">
    <location>
        <begin position="464"/>
        <end position="484"/>
    </location>
</feature>
<evidence type="ECO:0000256" key="6">
    <source>
        <dbReference type="SAM" id="Phobius"/>
    </source>
</evidence>
<keyword evidence="2" id="KW-0813">Transport</keyword>
<protein>
    <submittedName>
        <fullName evidence="7">Amino acid transporter</fullName>
    </submittedName>
</protein>
<gene>
    <name evidence="7" type="ORF">J2T15_000766</name>
</gene>
<evidence type="ECO:0000256" key="4">
    <source>
        <dbReference type="ARBA" id="ARBA00022989"/>
    </source>
</evidence>
<evidence type="ECO:0000313" key="8">
    <source>
        <dbReference type="Proteomes" id="UP001229346"/>
    </source>
</evidence>
<organism evidence="7 8">
    <name type="scientific">Paenibacillus harenae</name>
    <dbReference type="NCBI Taxonomy" id="306543"/>
    <lineage>
        <taxon>Bacteria</taxon>
        <taxon>Bacillati</taxon>
        <taxon>Bacillota</taxon>
        <taxon>Bacilli</taxon>
        <taxon>Bacillales</taxon>
        <taxon>Paenibacillaceae</taxon>
        <taxon>Paenibacillus</taxon>
    </lineage>
</organism>
<dbReference type="PANTHER" id="PTHR45649:SF26">
    <property type="entry name" value="OS04G0435100 PROTEIN"/>
    <property type="match status" value="1"/>
</dbReference>
<keyword evidence="8" id="KW-1185">Reference proteome</keyword>
<keyword evidence="4 6" id="KW-1133">Transmembrane helix</keyword>
<evidence type="ECO:0000256" key="3">
    <source>
        <dbReference type="ARBA" id="ARBA00022692"/>
    </source>
</evidence>
<feature type="transmembrane region" description="Helical" evidence="6">
    <location>
        <begin position="338"/>
        <end position="358"/>
    </location>
</feature>
<feature type="transmembrane region" description="Helical" evidence="6">
    <location>
        <begin position="257"/>
        <end position="275"/>
    </location>
</feature>
<feature type="transmembrane region" description="Helical" evidence="6">
    <location>
        <begin position="422"/>
        <end position="443"/>
    </location>
</feature>
<dbReference type="Gene3D" id="1.20.1740.10">
    <property type="entry name" value="Amino acid/polyamine transporter I"/>
    <property type="match status" value="1"/>
</dbReference>
<feature type="transmembrane region" description="Helical" evidence="6">
    <location>
        <begin position="100"/>
        <end position="120"/>
    </location>
</feature>
<dbReference type="Pfam" id="PF13520">
    <property type="entry name" value="AA_permease_2"/>
    <property type="match status" value="1"/>
</dbReference>
<keyword evidence="5 6" id="KW-0472">Membrane</keyword>
<accession>A0ABT9TVG7</accession>
<feature type="transmembrane region" description="Helical" evidence="6">
    <location>
        <begin position="490"/>
        <end position="509"/>
    </location>
</feature>
<dbReference type="PANTHER" id="PTHR45649">
    <property type="entry name" value="AMINO-ACID PERMEASE BAT1"/>
    <property type="match status" value="1"/>
</dbReference>
<evidence type="ECO:0000313" key="7">
    <source>
        <dbReference type="EMBL" id="MDQ0111333.1"/>
    </source>
</evidence>
<reference evidence="7 8" key="1">
    <citation type="submission" date="2023-07" db="EMBL/GenBank/DDBJ databases">
        <title>Sorghum-associated microbial communities from plants grown in Nebraska, USA.</title>
        <authorList>
            <person name="Schachtman D."/>
        </authorList>
    </citation>
    <scope>NUCLEOTIDE SEQUENCE [LARGE SCALE GENOMIC DNA]</scope>
    <source>
        <strain evidence="7 8">CC482</strain>
    </source>
</reference>
<proteinExistence type="predicted"/>
<feature type="transmembrane region" description="Helical" evidence="6">
    <location>
        <begin position="66"/>
        <end position="88"/>
    </location>
</feature>
<sequence>MVAALIGMMFAAAVFAVIIAGAFKAQASVKNSGYQSMIGYGASTQMLQDKHELHRFGIAQQLRRHLGGMSIFGLSFNVMALIGGAAFLYGPALKEGGPSVIGFGFPILALLALMVSASLAELSSAVPTAGGVYHWATAMGGRKWGWRTGAFHAAGQLATLTLMNAACAGLLDAFLSARLHYDPSLVTFWTTVVVLTVAQAAVNHWGTPVLKYVLAGGVWLQLITGALIVGGLVWLFWPGSYSPIVLFQFQNAQLSGTVNASAFIGGTLLLQKLFIGMDAASQGAEETIEPRVRVPWAIYLSTAYTYIVGFAVLAFMTLTLTYTAEGNAGAGLFINSALAGWGGAWLIGAIVLLSLWVSGLQTLTVCSRALLSLARDEALPLSKWWTKVSERHQSPSSTVWLSAVLAIAILAAAQAITASGYIMLLVSFSVICVHTSYAIPIAMKLQQDNRLHSEQRAPWHLGRWSRAVSWIAVIWLVVSAALAAGYLHRWGAIGAALVLLAATTMDFRYEKRRLVSVQTRSKRTRKELLRMEKKFPLQ</sequence>
<dbReference type="Proteomes" id="UP001229346">
    <property type="component" value="Unassembled WGS sequence"/>
</dbReference>
<feature type="transmembrane region" description="Helical" evidence="6">
    <location>
        <begin position="212"/>
        <end position="237"/>
    </location>
</feature>
<keyword evidence="3 6" id="KW-0812">Transmembrane</keyword>
<evidence type="ECO:0000256" key="5">
    <source>
        <dbReference type="ARBA" id="ARBA00023136"/>
    </source>
</evidence>
<comment type="subcellular location">
    <subcellularLocation>
        <location evidence="1">Membrane</location>
        <topology evidence="1">Multi-pass membrane protein</topology>
    </subcellularLocation>
</comment>
<evidence type="ECO:0000256" key="1">
    <source>
        <dbReference type="ARBA" id="ARBA00004141"/>
    </source>
</evidence>
<dbReference type="EMBL" id="JAUSSU010000002">
    <property type="protein sequence ID" value="MDQ0111333.1"/>
    <property type="molecule type" value="Genomic_DNA"/>
</dbReference>
<evidence type="ECO:0000256" key="2">
    <source>
        <dbReference type="ARBA" id="ARBA00022448"/>
    </source>
</evidence>
<feature type="transmembrane region" description="Helical" evidence="6">
    <location>
        <begin position="296"/>
        <end position="318"/>
    </location>
</feature>